<dbReference type="AlphaFoldDB" id="A0A7S8C1V9"/>
<dbReference type="Proteomes" id="UP000593594">
    <property type="component" value="Chromosome"/>
</dbReference>
<dbReference type="SUPFAM" id="SSF56529">
    <property type="entry name" value="FAH"/>
    <property type="match status" value="1"/>
</dbReference>
<protein>
    <submittedName>
        <fullName evidence="1">DUF2848 domain-containing protein</fullName>
    </submittedName>
</protein>
<reference evidence="1 2" key="1">
    <citation type="submission" date="2020-06" db="EMBL/GenBank/DDBJ databases">
        <title>Genome sequence of 2 isolates from Red Sea Mangroves.</title>
        <authorList>
            <person name="Sefrji F."/>
            <person name="Michoud G."/>
            <person name="Merlino G."/>
            <person name="Daffonchio D."/>
        </authorList>
    </citation>
    <scope>NUCLEOTIDE SEQUENCE [LARGE SCALE GENOMIC DNA]</scope>
    <source>
        <strain evidence="1 2">R1DC25</strain>
    </source>
</reference>
<dbReference type="Pfam" id="PF11010">
    <property type="entry name" value="DUF2848"/>
    <property type="match status" value="1"/>
</dbReference>
<dbReference type="GO" id="GO:0003824">
    <property type="term" value="F:catalytic activity"/>
    <property type="evidence" value="ECO:0007669"/>
    <property type="project" value="InterPro"/>
</dbReference>
<dbReference type="EMBL" id="CP058214">
    <property type="protein sequence ID" value="QPC41767.1"/>
    <property type="molecule type" value="Genomic_DNA"/>
</dbReference>
<sequence>MPTVTLPDGKPFEIAVDELVIAGWAGRDRAAVDHHIAELEALGVAPPSQVPLFYRISAALLTTAPRVQMLGGESSGEAEAVLLAGEGGELFVGIASDHTDRAVEAYSVAVSKQMCAKPMGPAVWRYSDVADHWDDLVLRAVIETDEGRSLYQEDTVGTLLPADTLMETYAGRAGARLKPGQAMLCGTVATKTGIRPAHRFEMTLEDPVRGRSLSHAYDIETLPSVR</sequence>
<evidence type="ECO:0000313" key="2">
    <source>
        <dbReference type="Proteomes" id="UP000593594"/>
    </source>
</evidence>
<evidence type="ECO:0000313" key="1">
    <source>
        <dbReference type="EMBL" id="QPC41767.1"/>
    </source>
</evidence>
<keyword evidence="2" id="KW-1185">Reference proteome</keyword>
<organism evidence="1 2">
    <name type="scientific">Kaustia mangrovi</name>
    <dbReference type="NCBI Taxonomy" id="2593653"/>
    <lineage>
        <taxon>Bacteria</taxon>
        <taxon>Pseudomonadati</taxon>
        <taxon>Pseudomonadota</taxon>
        <taxon>Alphaproteobacteria</taxon>
        <taxon>Hyphomicrobiales</taxon>
        <taxon>Parvibaculaceae</taxon>
        <taxon>Kaustia</taxon>
    </lineage>
</organism>
<gene>
    <name evidence="1" type="ORF">HW532_02970</name>
</gene>
<name>A0A7S8C1V9_9HYPH</name>
<dbReference type="KEGG" id="kmn:HW532_02970"/>
<proteinExistence type="predicted"/>
<dbReference type="RefSeq" id="WP_213162993.1">
    <property type="nucleotide sequence ID" value="NZ_CP058214.1"/>
</dbReference>
<dbReference type="InterPro" id="IPR021269">
    <property type="entry name" value="DUF2848"/>
</dbReference>
<accession>A0A7S8C1V9</accession>
<dbReference type="InterPro" id="IPR036663">
    <property type="entry name" value="Fumarylacetoacetase_C_sf"/>
</dbReference>